<dbReference type="CDD" id="cd00433">
    <property type="entry name" value="Peptidase_M17"/>
    <property type="match status" value="1"/>
</dbReference>
<evidence type="ECO:0000313" key="8">
    <source>
        <dbReference type="Proteomes" id="UP000319342"/>
    </source>
</evidence>
<dbReference type="Gene3D" id="3.40.630.10">
    <property type="entry name" value="Zn peptidases"/>
    <property type="match status" value="1"/>
</dbReference>
<dbReference type="InterPro" id="IPR011356">
    <property type="entry name" value="Leucine_aapep/pepB"/>
</dbReference>
<dbReference type="GO" id="GO:0030145">
    <property type="term" value="F:manganese ion binding"/>
    <property type="evidence" value="ECO:0007669"/>
    <property type="project" value="InterPro"/>
</dbReference>
<evidence type="ECO:0000259" key="6">
    <source>
        <dbReference type="PROSITE" id="PS00631"/>
    </source>
</evidence>
<dbReference type="PANTHER" id="PTHR11963">
    <property type="entry name" value="LEUCINE AMINOPEPTIDASE-RELATED"/>
    <property type="match status" value="1"/>
</dbReference>
<keyword evidence="4 7" id="KW-0378">Hydrolase</keyword>
<evidence type="ECO:0000256" key="1">
    <source>
        <dbReference type="ARBA" id="ARBA00009528"/>
    </source>
</evidence>
<proteinExistence type="inferred from homology"/>
<evidence type="ECO:0000256" key="4">
    <source>
        <dbReference type="ARBA" id="ARBA00022801"/>
    </source>
</evidence>
<dbReference type="PROSITE" id="PS00631">
    <property type="entry name" value="CYTOSOL_AP"/>
    <property type="match status" value="1"/>
</dbReference>
<gene>
    <name evidence="7" type="primary">pepA_1</name>
    <name evidence="7" type="ORF">Pla163_05490</name>
</gene>
<keyword evidence="8" id="KW-1185">Reference proteome</keyword>
<dbReference type="PANTHER" id="PTHR11963:SF20">
    <property type="entry name" value="PEPTIDASE B"/>
    <property type="match status" value="1"/>
</dbReference>
<keyword evidence="5" id="KW-0464">Manganese</keyword>
<dbReference type="InterPro" id="IPR000819">
    <property type="entry name" value="Peptidase_M17_C"/>
</dbReference>
<evidence type="ECO:0000256" key="3">
    <source>
        <dbReference type="ARBA" id="ARBA00022670"/>
    </source>
</evidence>
<dbReference type="PRINTS" id="PR00481">
    <property type="entry name" value="LAMNOPPTDASE"/>
</dbReference>
<dbReference type="AlphaFoldDB" id="A0A518CW65"/>
<protein>
    <submittedName>
        <fullName evidence="7">Cytosol aminopeptidase</fullName>
        <ecNumber evidence="7">3.4.11.1</ecNumber>
    </submittedName>
</protein>
<dbReference type="EMBL" id="CP036290">
    <property type="protein sequence ID" value="QDU83450.1"/>
    <property type="molecule type" value="Genomic_DNA"/>
</dbReference>
<dbReference type="GO" id="GO:0070006">
    <property type="term" value="F:metalloaminopeptidase activity"/>
    <property type="evidence" value="ECO:0007669"/>
    <property type="project" value="InterPro"/>
</dbReference>
<feature type="domain" description="Cytosol aminopeptidase" evidence="6">
    <location>
        <begin position="332"/>
        <end position="339"/>
    </location>
</feature>
<dbReference type="GO" id="GO:0006508">
    <property type="term" value="P:proteolysis"/>
    <property type="evidence" value="ECO:0007669"/>
    <property type="project" value="UniProtKB-KW"/>
</dbReference>
<dbReference type="Proteomes" id="UP000319342">
    <property type="component" value="Chromosome"/>
</dbReference>
<evidence type="ECO:0000256" key="2">
    <source>
        <dbReference type="ARBA" id="ARBA00022438"/>
    </source>
</evidence>
<sequence length="484" mass="50588">MERIPFDISPARHLTGAVCVQLVTPEQFEQLVAGARDPHLGEIPRLAEIADGVRFAAKTGESLPVPIADRILHLVGLGASPTGKALREAAASAAATVPPRIEWTLAVDLEGAGFDASAGAVAVVEGLATGAYKFTHSERSKPAVPGTCHVLVKSVTSEIVARAVARVEGQLLARDLVNTPAEQLGPAELVGAAREVAERHGMRCRILTGDEVAREGFKLTAVTGRAADRPPAVAIVECGPVGAEPDLALVGKGVVYDTGGLNLKPGGSMALMRKDMGGAGTVIGALDALGRLGFDGSLTAVIPAAENAIGAGAMRPGDVFAAADGQRVEIGNTDAEGRLLLSDGLCYAREKGAKRILDVATLTGAARVALGPEIPALFGNDEELVRTLLETSEACDEPVWRMPLVDSYEWTIDSPWADVNNSGSDNRGGAITAALFLRRFTKETPWAHVDVYAWEDRGKPGTPRGANGMFVRTLTTAVQQLLSR</sequence>
<dbReference type="InterPro" id="IPR043472">
    <property type="entry name" value="Macro_dom-like"/>
</dbReference>
<comment type="similarity">
    <text evidence="1">Belongs to the peptidase M17 family.</text>
</comment>
<dbReference type="Pfam" id="PF00883">
    <property type="entry name" value="Peptidase_M17"/>
    <property type="match status" value="1"/>
</dbReference>
<dbReference type="Gene3D" id="3.40.220.10">
    <property type="entry name" value="Leucine Aminopeptidase, subunit E, domain 1"/>
    <property type="match status" value="1"/>
</dbReference>
<keyword evidence="2 7" id="KW-0031">Aminopeptidase</keyword>
<dbReference type="GO" id="GO:0005737">
    <property type="term" value="C:cytoplasm"/>
    <property type="evidence" value="ECO:0007669"/>
    <property type="project" value="InterPro"/>
</dbReference>
<keyword evidence="3" id="KW-0645">Protease</keyword>
<dbReference type="SUPFAM" id="SSF53187">
    <property type="entry name" value="Zn-dependent exopeptidases"/>
    <property type="match status" value="1"/>
</dbReference>
<dbReference type="SUPFAM" id="SSF52949">
    <property type="entry name" value="Macro domain-like"/>
    <property type="match status" value="1"/>
</dbReference>
<reference evidence="7 8" key="1">
    <citation type="submission" date="2019-02" db="EMBL/GenBank/DDBJ databases">
        <title>Deep-cultivation of Planctomycetes and their phenomic and genomic characterization uncovers novel biology.</title>
        <authorList>
            <person name="Wiegand S."/>
            <person name="Jogler M."/>
            <person name="Boedeker C."/>
            <person name="Pinto D."/>
            <person name="Vollmers J."/>
            <person name="Rivas-Marin E."/>
            <person name="Kohn T."/>
            <person name="Peeters S.H."/>
            <person name="Heuer A."/>
            <person name="Rast P."/>
            <person name="Oberbeckmann S."/>
            <person name="Bunk B."/>
            <person name="Jeske O."/>
            <person name="Meyerdierks A."/>
            <person name="Storesund J.E."/>
            <person name="Kallscheuer N."/>
            <person name="Luecker S."/>
            <person name="Lage O.M."/>
            <person name="Pohl T."/>
            <person name="Merkel B.J."/>
            <person name="Hornburger P."/>
            <person name="Mueller R.-W."/>
            <person name="Bruemmer F."/>
            <person name="Labrenz M."/>
            <person name="Spormann A.M."/>
            <person name="Op den Camp H."/>
            <person name="Overmann J."/>
            <person name="Amann R."/>
            <person name="Jetten M.S.M."/>
            <person name="Mascher T."/>
            <person name="Medema M.H."/>
            <person name="Devos D.P."/>
            <person name="Kaster A.-K."/>
            <person name="Ovreas L."/>
            <person name="Rohde M."/>
            <person name="Galperin M.Y."/>
            <person name="Jogler C."/>
        </authorList>
    </citation>
    <scope>NUCLEOTIDE SEQUENCE [LARGE SCALE GENOMIC DNA]</scope>
    <source>
        <strain evidence="7 8">Pla163</strain>
    </source>
</reference>
<evidence type="ECO:0000256" key="5">
    <source>
        <dbReference type="ARBA" id="ARBA00023211"/>
    </source>
</evidence>
<dbReference type="OrthoDB" id="9809354at2"/>
<dbReference type="RefSeq" id="WP_145183157.1">
    <property type="nucleotide sequence ID" value="NZ_CP036290.1"/>
</dbReference>
<evidence type="ECO:0000313" key="7">
    <source>
        <dbReference type="EMBL" id="QDU83450.1"/>
    </source>
</evidence>
<accession>A0A518CW65</accession>
<dbReference type="EC" id="3.4.11.1" evidence="7"/>
<organism evidence="7 8">
    <name type="scientific">Rohdeia mirabilis</name>
    <dbReference type="NCBI Taxonomy" id="2528008"/>
    <lineage>
        <taxon>Bacteria</taxon>
        <taxon>Pseudomonadati</taxon>
        <taxon>Planctomycetota</taxon>
        <taxon>Planctomycetia</taxon>
        <taxon>Planctomycetia incertae sedis</taxon>
        <taxon>Rohdeia</taxon>
    </lineage>
</organism>
<name>A0A518CW65_9BACT</name>